<organism evidence="1 2">
    <name type="scientific">Racocetra persica</name>
    <dbReference type="NCBI Taxonomy" id="160502"/>
    <lineage>
        <taxon>Eukaryota</taxon>
        <taxon>Fungi</taxon>
        <taxon>Fungi incertae sedis</taxon>
        <taxon>Mucoromycota</taxon>
        <taxon>Glomeromycotina</taxon>
        <taxon>Glomeromycetes</taxon>
        <taxon>Diversisporales</taxon>
        <taxon>Gigasporaceae</taxon>
        <taxon>Racocetra</taxon>
    </lineage>
</organism>
<name>A0ACA9PMQ2_9GLOM</name>
<accession>A0ACA9PMQ2</accession>
<reference evidence="1" key="1">
    <citation type="submission" date="2021-06" db="EMBL/GenBank/DDBJ databases">
        <authorList>
            <person name="Kallberg Y."/>
            <person name="Tangrot J."/>
            <person name="Rosling A."/>
        </authorList>
    </citation>
    <scope>NUCLEOTIDE SEQUENCE</scope>
    <source>
        <strain evidence="1">MA461A</strain>
    </source>
</reference>
<dbReference type="EMBL" id="CAJVQC010022010">
    <property type="protein sequence ID" value="CAG8716041.1"/>
    <property type="molecule type" value="Genomic_DNA"/>
</dbReference>
<feature type="non-terminal residue" evidence="1">
    <location>
        <position position="1"/>
    </location>
</feature>
<comment type="caution">
    <text evidence="1">The sequence shown here is derived from an EMBL/GenBank/DDBJ whole genome shotgun (WGS) entry which is preliminary data.</text>
</comment>
<evidence type="ECO:0000313" key="2">
    <source>
        <dbReference type="Proteomes" id="UP000789920"/>
    </source>
</evidence>
<gene>
    <name evidence="1" type="ORF">RPERSI_LOCUS10900</name>
</gene>
<dbReference type="Proteomes" id="UP000789920">
    <property type="component" value="Unassembled WGS sequence"/>
</dbReference>
<protein>
    <submittedName>
        <fullName evidence="1">28932_t:CDS:1</fullName>
    </submittedName>
</protein>
<proteinExistence type="predicted"/>
<sequence>EGYEMKLYKIPEKDLDSGDNSQEDDGVYYLKYLAHINPETKRGHILTIDFYK</sequence>
<keyword evidence="2" id="KW-1185">Reference proteome</keyword>
<evidence type="ECO:0000313" key="1">
    <source>
        <dbReference type="EMBL" id="CAG8716041.1"/>
    </source>
</evidence>